<dbReference type="WBParaSite" id="HPBE_0001477901-mRNA-1">
    <property type="protein sequence ID" value="HPBE_0001477901-mRNA-1"/>
    <property type="gene ID" value="HPBE_0001477901"/>
</dbReference>
<dbReference type="EMBL" id="UZAH01028526">
    <property type="protein sequence ID" value="VDP00740.1"/>
    <property type="molecule type" value="Genomic_DNA"/>
</dbReference>
<keyword evidence="3" id="KW-1185">Reference proteome</keyword>
<dbReference type="Proteomes" id="UP000050761">
    <property type="component" value="Unassembled WGS sequence"/>
</dbReference>
<evidence type="ECO:0000313" key="2">
    <source>
        <dbReference type="EMBL" id="VDP00740.1"/>
    </source>
</evidence>
<protein>
    <submittedName>
        <fullName evidence="4">ASD2 domain-containing protein</fullName>
    </submittedName>
</protein>
<evidence type="ECO:0000313" key="4">
    <source>
        <dbReference type="WBParaSite" id="HPBE_0001477901-mRNA-1"/>
    </source>
</evidence>
<proteinExistence type="predicted"/>
<accession>A0A183G0X7</accession>
<reference evidence="4" key="2">
    <citation type="submission" date="2019-09" db="UniProtKB">
        <authorList>
            <consortium name="WormBaseParasite"/>
        </authorList>
    </citation>
    <scope>IDENTIFICATION</scope>
</reference>
<organism evidence="3 4">
    <name type="scientific">Heligmosomoides polygyrus</name>
    <name type="common">Parasitic roundworm</name>
    <dbReference type="NCBI Taxonomy" id="6339"/>
    <lineage>
        <taxon>Eukaryota</taxon>
        <taxon>Metazoa</taxon>
        <taxon>Ecdysozoa</taxon>
        <taxon>Nematoda</taxon>
        <taxon>Chromadorea</taxon>
        <taxon>Rhabditida</taxon>
        <taxon>Rhabditina</taxon>
        <taxon>Rhabditomorpha</taxon>
        <taxon>Strongyloidea</taxon>
        <taxon>Heligmosomidae</taxon>
        <taxon>Heligmosomoides</taxon>
    </lineage>
</organism>
<name>A0A183G0X7_HELPZ</name>
<feature type="coiled-coil region" evidence="1">
    <location>
        <begin position="109"/>
        <end position="168"/>
    </location>
</feature>
<dbReference type="AlphaFoldDB" id="A0A183G0X7"/>
<gene>
    <name evidence="2" type="ORF">HPBE_LOCUS14780</name>
</gene>
<sequence length="171" mass="19807">MEDSLEDRICAIEKALGIDECADAKPSDFDVAALQARMHSLGLDRVMKIPMTKLKNLRNLASKPHMQPLSERLATIEFCEDLIRKRAELLKEFEERLQVVLKTDKIAMVAQQEKQLEKVQQDILKSLEEWQQYTMELDTFKTEYFSVMGALRERLDEMDRVVARAESESEA</sequence>
<evidence type="ECO:0000256" key="1">
    <source>
        <dbReference type="SAM" id="Coils"/>
    </source>
</evidence>
<reference evidence="2 3" key="1">
    <citation type="submission" date="2018-11" db="EMBL/GenBank/DDBJ databases">
        <authorList>
            <consortium name="Pathogen Informatics"/>
        </authorList>
    </citation>
    <scope>NUCLEOTIDE SEQUENCE [LARGE SCALE GENOMIC DNA]</scope>
</reference>
<dbReference type="OrthoDB" id="5791810at2759"/>
<accession>A0A3P8ABI9</accession>
<evidence type="ECO:0000313" key="3">
    <source>
        <dbReference type="Proteomes" id="UP000050761"/>
    </source>
</evidence>
<keyword evidence="1" id="KW-0175">Coiled coil</keyword>